<accession>A0A8S4QE25</accession>
<evidence type="ECO:0000313" key="2">
    <source>
        <dbReference type="EMBL" id="CAH2208259.1"/>
    </source>
</evidence>
<feature type="signal peptide" evidence="1">
    <location>
        <begin position="1"/>
        <end position="25"/>
    </location>
</feature>
<feature type="chain" id="PRO_5035731786" evidence="1">
    <location>
        <begin position="26"/>
        <end position="43"/>
    </location>
</feature>
<feature type="non-terminal residue" evidence="2">
    <location>
        <position position="1"/>
    </location>
</feature>
<gene>
    <name evidence="2" type="primary">jg27609</name>
    <name evidence="2" type="ORF">PAEG_LOCUS875</name>
</gene>
<protein>
    <submittedName>
        <fullName evidence="2">Jg27609 protein</fullName>
    </submittedName>
</protein>
<dbReference type="Proteomes" id="UP000838756">
    <property type="component" value="Unassembled WGS sequence"/>
</dbReference>
<keyword evidence="3" id="KW-1185">Reference proteome</keyword>
<evidence type="ECO:0000256" key="1">
    <source>
        <dbReference type="SAM" id="SignalP"/>
    </source>
</evidence>
<dbReference type="AlphaFoldDB" id="A0A8S4QE25"/>
<keyword evidence="1" id="KW-0732">Signal</keyword>
<evidence type="ECO:0000313" key="3">
    <source>
        <dbReference type="Proteomes" id="UP000838756"/>
    </source>
</evidence>
<organism evidence="2 3">
    <name type="scientific">Pararge aegeria aegeria</name>
    <dbReference type="NCBI Taxonomy" id="348720"/>
    <lineage>
        <taxon>Eukaryota</taxon>
        <taxon>Metazoa</taxon>
        <taxon>Ecdysozoa</taxon>
        <taxon>Arthropoda</taxon>
        <taxon>Hexapoda</taxon>
        <taxon>Insecta</taxon>
        <taxon>Pterygota</taxon>
        <taxon>Neoptera</taxon>
        <taxon>Endopterygota</taxon>
        <taxon>Lepidoptera</taxon>
        <taxon>Glossata</taxon>
        <taxon>Ditrysia</taxon>
        <taxon>Papilionoidea</taxon>
        <taxon>Nymphalidae</taxon>
        <taxon>Satyrinae</taxon>
        <taxon>Satyrini</taxon>
        <taxon>Parargina</taxon>
        <taxon>Pararge</taxon>
    </lineage>
</organism>
<sequence length="43" mass="4363">IAFVARNLMLAATAAVIEFAQLCSSSDFGGGLADCSGGHQFTN</sequence>
<dbReference type="EMBL" id="CAKXAJ010002843">
    <property type="protein sequence ID" value="CAH2208259.1"/>
    <property type="molecule type" value="Genomic_DNA"/>
</dbReference>
<reference evidence="2" key="1">
    <citation type="submission" date="2022-03" db="EMBL/GenBank/DDBJ databases">
        <authorList>
            <person name="Lindestad O."/>
        </authorList>
    </citation>
    <scope>NUCLEOTIDE SEQUENCE</scope>
</reference>
<proteinExistence type="predicted"/>
<name>A0A8S4QE25_9NEOP</name>
<comment type="caution">
    <text evidence="2">The sequence shown here is derived from an EMBL/GenBank/DDBJ whole genome shotgun (WGS) entry which is preliminary data.</text>
</comment>